<keyword evidence="2" id="KW-1185">Reference proteome</keyword>
<dbReference type="Proteomes" id="UP000005408">
    <property type="component" value="Unassembled WGS sequence"/>
</dbReference>
<sequence length="305" mass="34644">METSSKAFVPIDGTLSREDELVSLFVRKIGILNTRTGRCTLRISYRDQVALNWATSNEAGDYIVKKSNSDGVIATGSYSHMIARNSFKLADFKDVQNKSDRNNNQHQKPSEDFSLIQNGSTTVEEVSNDFFTDPVDREMFPLNPPETQSTRTYRPIEIPTAEESISTMLGKFSAALWDKDFMREVYEYRRLPRPPARGLAPLSYEWLTLNTYSGLMQSIEQQTPGDSQEEAGVVQTQDTETVDLSDQLQGSEELGLCSRDQQKSEHRTSWFVRLFCCGATSSPKKVKQEKETKSKGFLSRVFRRK</sequence>
<protein>
    <submittedName>
        <fullName evidence="1">Uncharacterized protein</fullName>
    </submittedName>
</protein>
<organism evidence="1 2">
    <name type="scientific">Magallana gigas</name>
    <name type="common">Pacific oyster</name>
    <name type="synonym">Crassostrea gigas</name>
    <dbReference type="NCBI Taxonomy" id="29159"/>
    <lineage>
        <taxon>Eukaryota</taxon>
        <taxon>Metazoa</taxon>
        <taxon>Spiralia</taxon>
        <taxon>Lophotrochozoa</taxon>
        <taxon>Mollusca</taxon>
        <taxon>Bivalvia</taxon>
        <taxon>Autobranchia</taxon>
        <taxon>Pteriomorphia</taxon>
        <taxon>Ostreida</taxon>
        <taxon>Ostreoidea</taxon>
        <taxon>Ostreidae</taxon>
        <taxon>Magallana</taxon>
    </lineage>
</organism>
<dbReference type="EnsemblMetazoa" id="G15459.1">
    <property type="protein sequence ID" value="G15459.1:cds"/>
    <property type="gene ID" value="G15459"/>
</dbReference>
<accession>A0A8W8IT37</accession>
<proteinExistence type="predicted"/>
<reference evidence="1" key="1">
    <citation type="submission" date="2022-08" db="UniProtKB">
        <authorList>
            <consortium name="EnsemblMetazoa"/>
        </authorList>
    </citation>
    <scope>IDENTIFICATION</scope>
    <source>
        <strain evidence="1">05x7-T-G4-1.051#20</strain>
    </source>
</reference>
<evidence type="ECO:0000313" key="2">
    <source>
        <dbReference type="Proteomes" id="UP000005408"/>
    </source>
</evidence>
<dbReference type="AlphaFoldDB" id="A0A8W8IT37"/>
<evidence type="ECO:0000313" key="1">
    <source>
        <dbReference type="EnsemblMetazoa" id="G15459.1:cds"/>
    </source>
</evidence>
<name>A0A8W8IT37_MAGGI</name>